<keyword evidence="1" id="KW-0808">Transferase</keyword>
<sequence>MSYWRLLLKRTISGLFKLEQLGRPVPSWVLGGGTALMVHTDHRLSKDVDAFIDDPQYLSYISPRLVSEDIWSCDAYDETAHYLKLVYPEGEIDFIVASKFTSIPDLAKSIDGNTVSIEHPVEIAIKKLHYRGPQLKVRDIFDIAVVDRFASELLAENLPLIAGKKAAILARLAAIKPGYAKAELMELAIQEPWRELADTCLQRVKHLIEEIPDLLPHP</sequence>
<accession>A0ABS9ZFJ7</accession>
<protein>
    <submittedName>
        <fullName evidence="1">Nucleotidyl transferase AbiEii/AbiGii toxin family protein</fullName>
    </submittedName>
</protein>
<keyword evidence="2" id="KW-1185">Reference proteome</keyword>
<dbReference type="RefSeq" id="WP_243068996.1">
    <property type="nucleotide sequence ID" value="NZ_JAIVFK010000051.1"/>
</dbReference>
<proteinExistence type="predicted"/>
<comment type="caution">
    <text evidence="1">The sequence shown here is derived from an EMBL/GenBank/DDBJ whole genome shotgun (WGS) entry which is preliminary data.</text>
</comment>
<dbReference type="InterPro" id="IPR014942">
    <property type="entry name" value="AbiEii"/>
</dbReference>
<evidence type="ECO:0000313" key="1">
    <source>
        <dbReference type="EMBL" id="MCI4684967.1"/>
    </source>
</evidence>
<dbReference type="GO" id="GO:0016740">
    <property type="term" value="F:transferase activity"/>
    <property type="evidence" value="ECO:0007669"/>
    <property type="project" value="UniProtKB-KW"/>
</dbReference>
<gene>
    <name evidence="1" type="ORF">K2U94_19705</name>
</gene>
<evidence type="ECO:0000313" key="2">
    <source>
        <dbReference type="Proteomes" id="UP001139104"/>
    </source>
</evidence>
<name>A0ABS9ZFJ7_9HYPH</name>
<dbReference type="EMBL" id="JAIVFP010000002">
    <property type="protein sequence ID" value="MCI4684967.1"/>
    <property type="molecule type" value="Genomic_DNA"/>
</dbReference>
<dbReference type="Pfam" id="PF08843">
    <property type="entry name" value="AbiEii"/>
    <property type="match status" value="1"/>
</dbReference>
<reference evidence="1" key="1">
    <citation type="journal article" date="2022" name="ISME J.">
        <title>Identification of active gaseous-alkane degraders at natural gas seeps.</title>
        <authorList>
            <person name="Farhan Ul Haque M."/>
            <person name="Hernandez M."/>
            <person name="Crombie A.T."/>
            <person name="Murrell J.C."/>
        </authorList>
    </citation>
    <scope>NUCLEOTIDE SEQUENCE</scope>
    <source>
        <strain evidence="1">PC2</strain>
    </source>
</reference>
<organism evidence="1 2">
    <name type="scientific">Candidatus Rhodoblastus alkanivorans</name>
    <dbReference type="NCBI Taxonomy" id="2954117"/>
    <lineage>
        <taxon>Bacteria</taxon>
        <taxon>Pseudomonadati</taxon>
        <taxon>Pseudomonadota</taxon>
        <taxon>Alphaproteobacteria</taxon>
        <taxon>Hyphomicrobiales</taxon>
        <taxon>Rhodoblastaceae</taxon>
        <taxon>Rhodoblastus</taxon>
    </lineage>
</organism>
<dbReference type="Proteomes" id="UP001139104">
    <property type="component" value="Unassembled WGS sequence"/>
</dbReference>